<comment type="caution">
    <text evidence="6">The sequence shown here is derived from an EMBL/GenBank/DDBJ whole genome shotgun (WGS) entry which is preliminary data.</text>
</comment>
<dbReference type="PRINTS" id="PR00039">
    <property type="entry name" value="HTHLYSR"/>
</dbReference>
<dbReference type="Proteomes" id="UP001500101">
    <property type="component" value="Unassembled WGS sequence"/>
</dbReference>
<keyword evidence="7" id="KW-1185">Reference proteome</keyword>
<comment type="similarity">
    <text evidence="1">Belongs to the LysR transcriptional regulatory family.</text>
</comment>
<proteinExistence type="inferred from homology"/>
<dbReference type="Pfam" id="PF03466">
    <property type="entry name" value="LysR_substrate"/>
    <property type="match status" value="1"/>
</dbReference>
<dbReference type="PANTHER" id="PTHR30126">
    <property type="entry name" value="HTH-TYPE TRANSCRIPTIONAL REGULATOR"/>
    <property type="match status" value="1"/>
</dbReference>
<evidence type="ECO:0000256" key="4">
    <source>
        <dbReference type="ARBA" id="ARBA00023163"/>
    </source>
</evidence>
<dbReference type="InterPro" id="IPR036390">
    <property type="entry name" value="WH_DNA-bd_sf"/>
</dbReference>
<dbReference type="PROSITE" id="PS50931">
    <property type="entry name" value="HTH_LYSR"/>
    <property type="match status" value="1"/>
</dbReference>
<dbReference type="SUPFAM" id="SSF46785">
    <property type="entry name" value="Winged helix' DNA-binding domain"/>
    <property type="match status" value="1"/>
</dbReference>
<sequence length="305" mass="34982">MLEVNFRIKVFYQAARDLSFTKASRELNISQPAVSKHIQELENIIGQALFLRNGSRLVLTDAGRTLMDSVQVIIHEYELADYKLGLLKNQVRGNLVIGASTTIAQYLLPKWIAAFSLEHPMVQIKLFTGNTAQVDRWLYEKKIALGFVEGMAEDPSLKYVKILDDQLIWVARKDNPLFQSSPLCIDTLRKQEFIFREHGSGTNDIVFQRFKEFGIHANELINRVQMSSSESIKQYIQYSNSIGILSKHAVEQEIASGLLRKVDVEGFEIERDLHLVHLHGELSGLPKQFIRFINQEIINYDNFML</sequence>
<evidence type="ECO:0000259" key="5">
    <source>
        <dbReference type="PROSITE" id="PS50931"/>
    </source>
</evidence>
<feature type="domain" description="HTH lysR-type" evidence="5">
    <location>
        <begin position="8"/>
        <end position="60"/>
    </location>
</feature>
<dbReference type="RefSeq" id="WP_344675579.1">
    <property type="nucleotide sequence ID" value="NZ_BAAAZI010000012.1"/>
</dbReference>
<dbReference type="EMBL" id="BAAAZI010000012">
    <property type="protein sequence ID" value="GAA4145623.1"/>
    <property type="molecule type" value="Genomic_DNA"/>
</dbReference>
<dbReference type="InterPro" id="IPR000847">
    <property type="entry name" value="LysR_HTH_N"/>
</dbReference>
<name>A0ABP7Z1T6_9SPHI</name>
<evidence type="ECO:0000256" key="3">
    <source>
        <dbReference type="ARBA" id="ARBA00023125"/>
    </source>
</evidence>
<keyword evidence="3" id="KW-0238">DNA-binding</keyword>
<dbReference type="SUPFAM" id="SSF53850">
    <property type="entry name" value="Periplasmic binding protein-like II"/>
    <property type="match status" value="1"/>
</dbReference>
<evidence type="ECO:0000256" key="1">
    <source>
        <dbReference type="ARBA" id="ARBA00009437"/>
    </source>
</evidence>
<reference evidence="7" key="1">
    <citation type="journal article" date="2019" name="Int. J. Syst. Evol. Microbiol.">
        <title>The Global Catalogue of Microorganisms (GCM) 10K type strain sequencing project: providing services to taxonomists for standard genome sequencing and annotation.</title>
        <authorList>
            <consortium name="The Broad Institute Genomics Platform"/>
            <consortium name="The Broad Institute Genome Sequencing Center for Infectious Disease"/>
            <person name="Wu L."/>
            <person name="Ma J."/>
        </authorList>
    </citation>
    <scope>NUCLEOTIDE SEQUENCE [LARGE SCALE GENOMIC DNA]</scope>
    <source>
        <strain evidence="7">JCM 16704</strain>
    </source>
</reference>
<dbReference type="Gene3D" id="3.40.190.10">
    <property type="entry name" value="Periplasmic binding protein-like II"/>
    <property type="match status" value="2"/>
</dbReference>
<dbReference type="PANTHER" id="PTHR30126:SF39">
    <property type="entry name" value="HTH-TYPE TRANSCRIPTIONAL REGULATOR CYSL"/>
    <property type="match status" value="1"/>
</dbReference>
<organism evidence="6 7">
    <name type="scientific">Sphingobacterium kyonggiense</name>
    <dbReference type="NCBI Taxonomy" id="714075"/>
    <lineage>
        <taxon>Bacteria</taxon>
        <taxon>Pseudomonadati</taxon>
        <taxon>Bacteroidota</taxon>
        <taxon>Sphingobacteriia</taxon>
        <taxon>Sphingobacteriales</taxon>
        <taxon>Sphingobacteriaceae</taxon>
        <taxon>Sphingobacterium</taxon>
    </lineage>
</organism>
<evidence type="ECO:0000313" key="6">
    <source>
        <dbReference type="EMBL" id="GAA4145623.1"/>
    </source>
</evidence>
<evidence type="ECO:0000313" key="7">
    <source>
        <dbReference type="Proteomes" id="UP001500101"/>
    </source>
</evidence>
<dbReference type="Gene3D" id="1.10.10.10">
    <property type="entry name" value="Winged helix-like DNA-binding domain superfamily/Winged helix DNA-binding domain"/>
    <property type="match status" value="1"/>
</dbReference>
<dbReference type="InterPro" id="IPR005119">
    <property type="entry name" value="LysR_subst-bd"/>
</dbReference>
<gene>
    <name evidence="6" type="ORF">GCM10022216_29730</name>
</gene>
<accession>A0ABP7Z1T6</accession>
<protein>
    <submittedName>
        <fullName evidence="6">LysR family transcriptional regulator</fullName>
    </submittedName>
</protein>
<keyword evidence="2" id="KW-0805">Transcription regulation</keyword>
<keyword evidence="4" id="KW-0804">Transcription</keyword>
<dbReference type="InterPro" id="IPR036388">
    <property type="entry name" value="WH-like_DNA-bd_sf"/>
</dbReference>
<evidence type="ECO:0000256" key="2">
    <source>
        <dbReference type="ARBA" id="ARBA00023015"/>
    </source>
</evidence>
<dbReference type="Pfam" id="PF00126">
    <property type="entry name" value="HTH_1"/>
    <property type="match status" value="1"/>
</dbReference>